<keyword evidence="1" id="KW-0812">Transmembrane</keyword>
<evidence type="ECO:0000256" key="1">
    <source>
        <dbReference type="SAM" id="Phobius"/>
    </source>
</evidence>
<dbReference type="Proteomes" id="UP000010847">
    <property type="component" value="Chromosome"/>
</dbReference>
<dbReference type="KEGG" id="dmt:DESME_04370"/>
<dbReference type="CDD" id="cd07713">
    <property type="entry name" value="DHPS-like_MBL-fold"/>
    <property type="match status" value="1"/>
</dbReference>
<dbReference type="InterPro" id="IPR041712">
    <property type="entry name" value="DHPS-like_MBL-fold"/>
</dbReference>
<keyword evidence="1" id="KW-1133">Transmembrane helix</keyword>
<name>W0EG20_9FIRM</name>
<dbReference type="eggNOG" id="COG1237">
    <property type="taxonomic scope" value="Bacteria"/>
</dbReference>
<dbReference type="Gene3D" id="3.60.15.10">
    <property type="entry name" value="Ribonuclease Z/Hydroxyacylglutathione hydrolase-like"/>
    <property type="match status" value="1"/>
</dbReference>
<protein>
    <recommendedName>
        <fullName evidence="2">Metallo-beta-lactamase domain-containing protein</fullName>
    </recommendedName>
</protein>
<dbReference type="EMBL" id="CP007032">
    <property type="protein sequence ID" value="AHF08468.1"/>
    <property type="molecule type" value="Genomic_DNA"/>
</dbReference>
<dbReference type="PANTHER" id="PTHR13754">
    <property type="entry name" value="METALLO-BETA-LACTAMASE SUPERFAMILY PROTEIN"/>
    <property type="match status" value="1"/>
</dbReference>
<dbReference type="InterPro" id="IPR052926">
    <property type="entry name" value="Metallo-beta-lactamase_dom"/>
</dbReference>
<dbReference type="PANTHER" id="PTHR13754:SF13">
    <property type="entry name" value="METALLO-BETA-LACTAMASE SUPERFAMILY PROTEIN (AFU_ORTHOLOGUE AFUA_3G07630)"/>
    <property type="match status" value="1"/>
</dbReference>
<dbReference type="RefSeq" id="WP_025248653.1">
    <property type="nucleotide sequence ID" value="NZ_CP007032.1"/>
</dbReference>
<dbReference type="InterPro" id="IPR036866">
    <property type="entry name" value="RibonucZ/Hydroxyglut_hydro"/>
</dbReference>
<evidence type="ECO:0000313" key="3">
    <source>
        <dbReference type="EMBL" id="AHF08468.1"/>
    </source>
</evidence>
<keyword evidence="4" id="KW-1185">Reference proteome</keyword>
<dbReference type="SUPFAM" id="SSF56281">
    <property type="entry name" value="Metallo-hydrolase/oxidoreductase"/>
    <property type="match status" value="1"/>
</dbReference>
<dbReference type="Pfam" id="PF00753">
    <property type="entry name" value="Lactamase_B"/>
    <property type="match status" value="1"/>
</dbReference>
<accession>W0EG20</accession>
<reference evidence="3 4" key="1">
    <citation type="submission" date="2013-12" db="EMBL/GenBank/DDBJ databases">
        <authorList>
            <consortium name="DOE Joint Genome Institute"/>
            <person name="Smidt H."/>
            <person name="Huntemann M."/>
            <person name="Han J."/>
            <person name="Chen A."/>
            <person name="Kyrpides N."/>
            <person name="Mavromatis K."/>
            <person name="Markowitz V."/>
            <person name="Palaniappan K."/>
            <person name="Ivanova N."/>
            <person name="Schaumberg A."/>
            <person name="Pati A."/>
            <person name="Liolios K."/>
            <person name="Nordberg H.P."/>
            <person name="Cantor M.N."/>
            <person name="Hua S.X."/>
            <person name="Woyke T."/>
        </authorList>
    </citation>
    <scope>NUCLEOTIDE SEQUENCE [LARGE SCALE GENOMIC DNA]</scope>
    <source>
        <strain evidence="4">DSM 15288</strain>
    </source>
</reference>
<feature type="domain" description="Metallo-beta-lactamase" evidence="2">
    <location>
        <begin position="72"/>
        <end position="131"/>
    </location>
</feature>
<gene>
    <name evidence="3" type="ORF">DESME_04370</name>
</gene>
<organism evidence="3 4">
    <name type="scientific">Desulfitobacterium metallireducens DSM 15288</name>
    <dbReference type="NCBI Taxonomy" id="871968"/>
    <lineage>
        <taxon>Bacteria</taxon>
        <taxon>Bacillati</taxon>
        <taxon>Bacillota</taxon>
        <taxon>Clostridia</taxon>
        <taxon>Eubacteriales</taxon>
        <taxon>Desulfitobacteriaceae</taxon>
        <taxon>Desulfitobacterium</taxon>
    </lineage>
</organism>
<sequence>MSWLLEIVLTLGGITLTINLFLLVRYYNGKRHIVEANNLLKINKLRLPQVEKLEILPLVDYETDSPELKTEAGLSYLVKAENEQILFDVGYNKKAEDLSPLLQNAIRLNIDLSQIEALAISHNHADHVGGINFKDNKVELSKGTLINFQEKPLFAPIELTCETTQSITVTEPTLLTKSIGSTGPIKVQLFMFGETNEQSLLINVKDKGVVLISGCGHPQIINMVKIAGEITDKKIYGVVGGLHLFKDKPNGGILAKIFGSDRLFSSKPSHTELKQIIVGLKALGVQKVFLSPHDTDKGAMQLFEQVYGDDFKRVFVGQKIQF</sequence>
<proteinExistence type="predicted"/>
<dbReference type="GO" id="GO:0016740">
    <property type="term" value="F:transferase activity"/>
    <property type="evidence" value="ECO:0007669"/>
    <property type="project" value="TreeGrafter"/>
</dbReference>
<dbReference type="InterPro" id="IPR001279">
    <property type="entry name" value="Metallo-B-lactamas"/>
</dbReference>
<dbReference type="STRING" id="871968.DESME_04370"/>
<keyword evidence="1" id="KW-0472">Membrane</keyword>
<dbReference type="HOGENOM" id="CLU_036012_1_1_9"/>
<evidence type="ECO:0000259" key="2">
    <source>
        <dbReference type="Pfam" id="PF00753"/>
    </source>
</evidence>
<dbReference type="AlphaFoldDB" id="W0EG20"/>
<evidence type="ECO:0000313" key="4">
    <source>
        <dbReference type="Proteomes" id="UP000010847"/>
    </source>
</evidence>
<feature type="transmembrane region" description="Helical" evidence="1">
    <location>
        <begin position="6"/>
        <end position="24"/>
    </location>
</feature>